<keyword evidence="8" id="KW-1185">Reference proteome</keyword>
<keyword evidence="4" id="KW-0611">Plant defense</keyword>
<dbReference type="EMBL" id="KB870806">
    <property type="protein sequence ID" value="EOA34022.1"/>
    <property type="molecule type" value="Genomic_DNA"/>
</dbReference>
<dbReference type="GO" id="GO:0006952">
    <property type="term" value="P:defense response"/>
    <property type="evidence" value="ECO:0007669"/>
    <property type="project" value="UniProtKB-KW"/>
</dbReference>
<gene>
    <name evidence="7" type="ORF">CARUB_v10021518mg</name>
</gene>
<keyword evidence="3" id="KW-0964">Secreted</keyword>
<dbReference type="Proteomes" id="UP000029121">
    <property type="component" value="Unassembled WGS sequence"/>
</dbReference>
<dbReference type="PANTHER" id="PTHR33920:SF2">
    <property type="entry name" value="THIONIN-2.1-RELATED"/>
    <property type="match status" value="1"/>
</dbReference>
<evidence type="ECO:0000256" key="1">
    <source>
        <dbReference type="ARBA" id="ARBA00004613"/>
    </source>
</evidence>
<organism evidence="7 8">
    <name type="scientific">Capsella rubella</name>
    <dbReference type="NCBI Taxonomy" id="81985"/>
    <lineage>
        <taxon>Eukaryota</taxon>
        <taxon>Viridiplantae</taxon>
        <taxon>Streptophyta</taxon>
        <taxon>Embryophyta</taxon>
        <taxon>Tracheophyta</taxon>
        <taxon>Spermatophyta</taxon>
        <taxon>Magnoliopsida</taxon>
        <taxon>eudicotyledons</taxon>
        <taxon>Gunneridae</taxon>
        <taxon>Pentapetalae</taxon>
        <taxon>rosids</taxon>
        <taxon>malvids</taxon>
        <taxon>Brassicales</taxon>
        <taxon>Brassicaceae</taxon>
        <taxon>Camelineae</taxon>
        <taxon>Capsella</taxon>
    </lineage>
</organism>
<evidence type="ECO:0000256" key="4">
    <source>
        <dbReference type="ARBA" id="ARBA00022821"/>
    </source>
</evidence>
<evidence type="ECO:0000313" key="8">
    <source>
        <dbReference type="Proteomes" id="UP000029121"/>
    </source>
</evidence>
<feature type="chain" id="PRO_5004351211" description="Thionin-like protein" evidence="6">
    <location>
        <begin position="25"/>
        <end position="96"/>
    </location>
</feature>
<dbReference type="AlphaFoldDB" id="R0GE31"/>
<reference evidence="8" key="1">
    <citation type="journal article" date="2013" name="Nat. Genet.">
        <title>The Capsella rubella genome and the genomic consequences of rapid mating system evolution.</title>
        <authorList>
            <person name="Slotte T."/>
            <person name="Hazzouri K.M."/>
            <person name="Agren J.A."/>
            <person name="Koenig D."/>
            <person name="Maumus F."/>
            <person name="Guo Y.L."/>
            <person name="Steige K."/>
            <person name="Platts A.E."/>
            <person name="Escobar J.S."/>
            <person name="Newman L.K."/>
            <person name="Wang W."/>
            <person name="Mandakova T."/>
            <person name="Vello E."/>
            <person name="Smith L.M."/>
            <person name="Henz S.R."/>
            <person name="Steffen J."/>
            <person name="Takuno S."/>
            <person name="Brandvain Y."/>
            <person name="Coop G."/>
            <person name="Andolfatto P."/>
            <person name="Hu T.T."/>
            <person name="Blanchette M."/>
            <person name="Clark R.M."/>
            <person name="Quesneville H."/>
            <person name="Nordborg M."/>
            <person name="Gaut B.S."/>
            <person name="Lysak M.A."/>
            <person name="Jenkins J."/>
            <person name="Grimwood J."/>
            <person name="Chapman J."/>
            <person name="Prochnik S."/>
            <person name="Shu S."/>
            <person name="Rokhsar D."/>
            <person name="Schmutz J."/>
            <person name="Weigel D."/>
            <person name="Wright S.I."/>
        </authorList>
    </citation>
    <scope>NUCLEOTIDE SEQUENCE [LARGE SCALE GENOMIC DNA]</scope>
    <source>
        <strain evidence="8">cv. Monte Gargano</strain>
    </source>
</reference>
<name>R0GE31_9BRAS</name>
<protein>
    <recommendedName>
        <fullName evidence="9">Thionin-like protein</fullName>
    </recommendedName>
</protein>
<evidence type="ECO:0000313" key="7">
    <source>
        <dbReference type="EMBL" id="EOA34022.1"/>
    </source>
</evidence>
<comment type="similarity">
    <text evidence="2">Belongs to the plant thionin (TC 1.C.44) family.</text>
</comment>
<keyword evidence="5" id="KW-1015">Disulfide bond</keyword>
<evidence type="ECO:0000256" key="2">
    <source>
        <dbReference type="ARBA" id="ARBA00009872"/>
    </source>
</evidence>
<dbReference type="PANTHER" id="PTHR33920">
    <property type="entry name" value="THIONIN-2.1-RELATED"/>
    <property type="match status" value="1"/>
</dbReference>
<evidence type="ECO:0000256" key="6">
    <source>
        <dbReference type="SAM" id="SignalP"/>
    </source>
</evidence>
<sequence length="96" mass="10148">MEGKTFILSVFVMSLFMAKKNVQAFPFSSMSFAYLSQGNDHAIEYCNVGCVSSVCGALTSLHNSDASEIVKGTVEKCANACSTICSKGSMNAVETA</sequence>
<keyword evidence="6" id="KW-0732">Signal</keyword>
<evidence type="ECO:0000256" key="3">
    <source>
        <dbReference type="ARBA" id="ARBA00022525"/>
    </source>
</evidence>
<proteinExistence type="inferred from homology"/>
<dbReference type="InterPro" id="IPR001010">
    <property type="entry name" value="Thionin"/>
</dbReference>
<feature type="signal peptide" evidence="6">
    <location>
        <begin position="1"/>
        <end position="24"/>
    </location>
</feature>
<accession>R0GE31</accession>
<dbReference type="GO" id="GO:0005576">
    <property type="term" value="C:extracellular region"/>
    <property type="evidence" value="ECO:0007669"/>
    <property type="project" value="UniProtKB-SubCell"/>
</dbReference>
<evidence type="ECO:0000256" key="5">
    <source>
        <dbReference type="ARBA" id="ARBA00023157"/>
    </source>
</evidence>
<comment type="subcellular location">
    <subcellularLocation>
        <location evidence="1">Secreted</location>
    </subcellularLocation>
</comment>
<evidence type="ECO:0008006" key="9">
    <source>
        <dbReference type="Google" id="ProtNLM"/>
    </source>
</evidence>